<sequence>MSRIYLVRHASHDRVRTILCGRMPGIVLGAAGLKEAAALAERLRDSGATLVLSSPRERALATADAIAGALGQAIAVAQELDEIAFGDWTGRSFAELADDPLWRFWNTSRAIARAPGGESMAEAQGRVLGLLERLKGTCVLVSHCDVIRAVLLKVLGLSLDAYDRLAVDPGSLSLIEYWPGGGRLLGLNERPATA</sequence>
<evidence type="ECO:0000313" key="2">
    <source>
        <dbReference type="Proteomes" id="UP000474159"/>
    </source>
</evidence>
<dbReference type="InterPro" id="IPR050275">
    <property type="entry name" value="PGM_Phosphatase"/>
</dbReference>
<dbReference type="SMART" id="SM00855">
    <property type="entry name" value="PGAM"/>
    <property type="match status" value="1"/>
</dbReference>
<dbReference type="OrthoDB" id="9783269at2"/>
<name>A0A6L3T6G3_9HYPH</name>
<comment type="caution">
    <text evidence="1">The sequence shown here is derived from an EMBL/GenBank/DDBJ whole genome shotgun (WGS) entry which is preliminary data.</text>
</comment>
<organism evidence="1 2">
    <name type="scientific">Methylobacterium soli</name>
    <dbReference type="NCBI Taxonomy" id="553447"/>
    <lineage>
        <taxon>Bacteria</taxon>
        <taxon>Pseudomonadati</taxon>
        <taxon>Pseudomonadota</taxon>
        <taxon>Alphaproteobacteria</taxon>
        <taxon>Hyphomicrobiales</taxon>
        <taxon>Methylobacteriaceae</taxon>
        <taxon>Methylobacterium</taxon>
    </lineage>
</organism>
<dbReference type="EMBL" id="VZZK01000003">
    <property type="protein sequence ID" value="KAB1080971.1"/>
    <property type="molecule type" value="Genomic_DNA"/>
</dbReference>
<dbReference type="PANTHER" id="PTHR48100">
    <property type="entry name" value="BROAD-SPECIFICITY PHOSPHATASE YOR283W-RELATED"/>
    <property type="match status" value="1"/>
</dbReference>
<dbReference type="InterPro" id="IPR013078">
    <property type="entry name" value="His_Pase_superF_clade-1"/>
</dbReference>
<dbReference type="SUPFAM" id="SSF53254">
    <property type="entry name" value="Phosphoglycerate mutase-like"/>
    <property type="match status" value="1"/>
</dbReference>
<dbReference type="Proteomes" id="UP000474159">
    <property type="component" value="Unassembled WGS sequence"/>
</dbReference>
<dbReference type="Pfam" id="PF00300">
    <property type="entry name" value="His_Phos_1"/>
    <property type="match status" value="1"/>
</dbReference>
<dbReference type="GO" id="GO:0005737">
    <property type="term" value="C:cytoplasm"/>
    <property type="evidence" value="ECO:0007669"/>
    <property type="project" value="TreeGrafter"/>
</dbReference>
<dbReference type="CDD" id="cd07067">
    <property type="entry name" value="HP_PGM_like"/>
    <property type="match status" value="1"/>
</dbReference>
<proteinExistence type="predicted"/>
<dbReference type="PIRSF" id="PIRSF000709">
    <property type="entry name" value="6PFK_2-Ptase"/>
    <property type="match status" value="1"/>
</dbReference>
<dbReference type="RefSeq" id="WP_150997681.1">
    <property type="nucleotide sequence ID" value="NZ_BPQY01000024.1"/>
</dbReference>
<accession>A0A6L3T6G3</accession>
<dbReference type="PANTHER" id="PTHR48100:SF59">
    <property type="entry name" value="ADENOSYLCOBALAMIN_ALPHA-RIBAZOLE PHOSPHATASE"/>
    <property type="match status" value="1"/>
</dbReference>
<dbReference type="InterPro" id="IPR029033">
    <property type="entry name" value="His_PPase_superfam"/>
</dbReference>
<protein>
    <submittedName>
        <fullName evidence="1">Histidine phosphatase family protein</fullName>
    </submittedName>
</protein>
<dbReference type="Gene3D" id="3.40.50.1240">
    <property type="entry name" value="Phosphoglycerate mutase-like"/>
    <property type="match status" value="1"/>
</dbReference>
<keyword evidence="2" id="KW-1185">Reference proteome</keyword>
<dbReference type="AlphaFoldDB" id="A0A6L3T6G3"/>
<evidence type="ECO:0000313" key="1">
    <source>
        <dbReference type="EMBL" id="KAB1080971.1"/>
    </source>
</evidence>
<dbReference type="GO" id="GO:0016791">
    <property type="term" value="F:phosphatase activity"/>
    <property type="evidence" value="ECO:0007669"/>
    <property type="project" value="TreeGrafter"/>
</dbReference>
<gene>
    <name evidence="1" type="ORF">F6X53_04670</name>
</gene>
<reference evidence="1 2" key="1">
    <citation type="submission" date="2019-09" db="EMBL/GenBank/DDBJ databases">
        <title>YIM 48816 draft genome.</title>
        <authorList>
            <person name="Jiang L."/>
        </authorList>
    </citation>
    <scope>NUCLEOTIDE SEQUENCE [LARGE SCALE GENOMIC DNA]</scope>
    <source>
        <strain evidence="1 2">YIM 48816</strain>
    </source>
</reference>